<evidence type="ECO:0000256" key="5">
    <source>
        <dbReference type="ARBA" id="ARBA00022692"/>
    </source>
</evidence>
<comment type="subcellular location">
    <subcellularLocation>
        <location evidence="1">Cell inner membrane</location>
        <topology evidence="1">Multi-pass membrane protein</topology>
    </subcellularLocation>
</comment>
<evidence type="ECO:0000256" key="1">
    <source>
        <dbReference type="ARBA" id="ARBA00004429"/>
    </source>
</evidence>
<name>A0A8J8MLB2_9FIRM</name>
<feature type="transmembrane region" description="Helical" evidence="9">
    <location>
        <begin position="85"/>
        <end position="107"/>
    </location>
</feature>
<evidence type="ECO:0000256" key="6">
    <source>
        <dbReference type="ARBA" id="ARBA00022989"/>
    </source>
</evidence>
<keyword evidence="3" id="KW-1003">Cell membrane</keyword>
<evidence type="ECO:0000259" key="10">
    <source>
        <dbReference type="Pfam" id="PF04290"/>
    </source>
</evidence>
<evidence type="ECO:0000256" key="4">
    <source>
        <dbReference type="ARBA" id="ARBA00022519"/>
    </source>
</evidence>
<comment type="similarity">
    <text evidence="8">Belongs to the TRAP transporter small permease family.</text>
</comment>
<gene>
    <name evidence="11" type="ORF">HZI73_15565</name>
</gene>
<accession>A0A8J8MLB2</accession>
<keyword evidence="6 9" id="KW-1133">Transmembrane helix</keyword>
<protein>
    <submittedName>
        <fullName evidence="11">TRAP transporter small permease</fullName>
    </submittedName>
</protein>
<dbReference type="EMBL" id="CP058649">
    <property type="protein sequence ID" value="QUI23619.1"/>
    <property type="molecule type" value="Genomic_DNA"/>
</dbReference>
<dbReference type="AlphaFoldDB" id="A0A8J8MLB2"/>
<organism evidence="11 12">
    <name type="scientific">Vallitalea pronyensis</name>
    <dbReference type="NCBI Taxonomy" id="1348613"/>
    <lineage>
        <taxon>Bacteria</taxon>
        <taxon>Bacillati</taxon>
        <taxon>Bacillota</taxon>
        <taxon>Clostridia</taxon>
        <taxon>Lachnospirales</taxon>
        <taxon>Vallitaleaceae</taxon>
        <taxon>Vallitalea</taxon>
    </lineage>
</organism>
<keyword evidence="7 9" id="KW-0472">Membrane</keyword>
<evidence type="ECO:0000256" key="8">
    <source>
        <dbReference type="ARBA" id="ARBA00038436"/>
    </source>
</evidence>
<dbReference type="Proteomes" id="UP000683246">
    <property type="component" value="Chromosome"/>
</dbReference>
<sequence length="161" mass="18027">MAAIKSGLNKILSYVISLLLIVMTSLVLVQVFTRYILNNPSDFTEELVIIILVWTSFLGAAYAFGSREHMSLIFLRQKLTGTKKVVLSVFIDGLVLLFALYILILGGKDITQEVIDTRTPLLQISKSYIYVCTLVSGIIISFFQVINIIEDLKMTSEKGEK</sequence>
<keyword evidence="5 9" id="KW-0812">Transmembrane</keyword>
<keyword evidence="4" id="KW-0997">Cell inner membrane</keyword>
<evidence type="ECO:0000256" key="7">
    <source>
        <dbReference type="ARBA" id="ARBA00023136"/>
    </source>
</evidence>
<dbReference type="RefSeq" id="WP_212694305.1">
    <property type="nucleotide sequence ID" value="NZ_CP058649.1"/>
</dbReference>
<keyword evidence="12" id="KW-1185">Reference proteome</keyword>
<evidence type="ECO:0000313" key="12">
    <source>
        <dbReference type="Proteomes" id="UP000683246"/>
    </source>
</evidence>
<dbReference type="GO" id="GO:0022857">
    <property type="term" value="F:transmembrane transporter activity"/>
    <property type="evidence" value="ECO:0007669"/>
    <property type="project" value="TreeGrafter"/>
</dbReference>
<keyword evidence="2" id="KW-0813">Transport</keyword>
<dbReference type="KEGG" id="vpy:HZI73_15565"/>
<dbReference type="PANTHER" id="PTHR35011">
    <property type="entry name" value="2,3-DIKETO-L-GULONATE TRAP TRANSPORTER SMALL PERMEASE PROTEIN YIAM"/>
    <property type="match status" value="1"/>
</dbReference>
<dbReference type="Pfam" id="PF04290">
    <property type="entry name" value="DctQ"/>
    <property type="match status" value="1"/>
</dbReference>
<dbReference type="InterPro" id="IPR007387">
    <property type="entry name" value="TRAP_DctQ"/>
</dbReference>
<dbReference type="GO" id="GO:0015740">
    <property type="term" value="P:C4-dicarboxylate transport"/>
    <property type="evidence" value="ECO:0007669"/>
    <property type="project" value="TreeGrafter"/>
</dbReference>
<reference evidence="11" key="1">
    <citation type="submission" date="2020-07" db="EMBL/GenBank/DDBJ databases">
        <title>Vallitalea pronyensis genome.</title>
        <authorList>
            <person name="Postec A."/>
        </authorList>
    </citation>
    <scope>NUCLEOTIDE SEQUENCE</scope>
    <source>
        <strain evidence="11">FatNI3</strain>
    </source>
</reference>
<evidence type="ECO:0000313" key="11">
    <source>
        <dbReference type="EMBL" id="QUI23619.1"/>
    </source>
</evidence>
<proteinExistence type="inferred from homology"/>
<feature type="transmembrane region" description="Helical" evidence="9">
    <location>
        <begin position="47"/>
        <end position="64"/>
    </location>
</feature>
<evidence type="ECO:0000256" key="3">
    <source>
        <dbReference type="ARBA" id="ARBA00022475"/>
    </source>
</evidence>
<feature type="transmembrane region" description="Helical" evidence="9">
    <location>
        <begin position="127"/>
        <end position="149"/>
    </location>
</feature>
<dbReference type="PANTHER" id="PTHR35011:SF2">
    <property type="entry name" value="2,3-DIKETO-L-GULONATE TRAP TRANSPORTER SMALL PERMEASE PROTEIN YIAM"/>
    <property type="match status" value="1"/>
</dbReference>
<dbReference type="GO" id="GO:0005886">
    <property type="term" value="C:plasma membrane"/>
    <property type="evidence" value="ECO:0007669"/>
    <property type="project" value="UniProtKB-SubCell"/>
</dbReference>
<feature type="transmembrane region" description="Helical" evidence="9">
    <location>
        <begin position="12"/>
        <end position="35"/>
    </location>
</feature>
<dbReference type="InterPro" id="IPR055348">
    <property type="entry name" value="DctQ"/>
</dbReference>
<feature type="domain" description="Tripartite ATP-independent periplasmic transporters DctQ component" evidence="10">
    <location>
        <begin position="23"/>
        <end position="153"/>
    </location>
</feature>
<evidence type="ECO:0000256" key="9">
    <source>
        <dbReference type="SAM" id="Phobius"/>
    </source>
</evidence>
<evidence type="ECO:0000256" key="2">
    <source>
        <dbReference type="ARBA" id="ARBA00022448"/>
    </source>
</evidence>